<feature type="domain" description="Sporulation regulator WhiA C-terminal" evidence="5">
    <location>
        <begin position="226"/>
        <end position="308"/>
    </location>
</feature>
<evidence type="ECO:0000313" key="9">
    <source>
        <dbReference type="Proteomes" id="UP000029669"/>
    </source>
</evidence>
<dbReference type="PANTHER" id="PTHR37307:SF1">
    <property type="entry name" value="CELL DIVISION PROTEIN WHIA-RELATED"/>
    <property type="match status" value="1"/>
</dbReference>
<keyword evidence="9" id="KW-1185">Reference proteome</keyword>
<dbReference type="InterPro" id="IPR023054">
    <property type="entry name" value="Sporulation_regulator_WhiA_C"/>
</dbReference>
<evidence type="ECO:0000313" key="8">
    <source>
        <dbReference type="EMBL" id="AIS52849.1"/>
    </source>
</evidence>
<gene>
    <name evidence="4 8" type="primary">whiA</name>
    <name evidence="8" type="ORF">TKV_c16950</name>
</gene>
<keyword evidence="3 4" id="KW-0131">Cell cycle</keyword>
<dbReference type="NCBIfam" id="TIGR00647">
    <property type="entry name" value="DNA_bind_WhiA"/>
    <property type="match status" value="1"/>
</dbReference>
<evidence type="ECO:0000256" key="3">
    <source>
        <dbReference type="ARBA" id="ARBA00023306"/>
    </source>
</evidence>
<dbReference type="HOGENOM" id="CLU_053282_0_0_9"/>
<evidence type="ECO:0000256" key="4">
    <source>
        <dbReference type="HAMAP-Rule" id="MF_01420"/>
    </source>
</evidence>
<dbReference type="RefSeq" id="WP_049685529.1">
    <property type="nucleotide sequence ID" value="NZ_CP009170.1"/>
</dbReference>
<comment type="function">
    <text evidence="4">Involved in cell division and chromosome segregation.</text>
</comment>
<protein>
    <recommendedName>
        <fullName evidence="4">Probable cell division protein WhiA</fullName>
    </recommendedName>
</protein>
<dbReference type="PANTHER" id="PTHR37307">
    <property type="entry name" value="CELL DIVISION PROTEIN WHIA-RELATED"/>
    <property type="match status" value="1"/>
</dbReference>
<feature type="domain" description="WhiA LAGLIDADG-like" evidence="7">
    <location>
        <begin position="132"/>
        <end position="223"/>
    </location>
</feature>
<evidence type="ECO:0000259" key="7">
    <source>
        <dbReference type="Pfam" id="PF14527"/>
    </source>
</evidence>
<dbReference type="EMBL" id="CP009170">
    <property type="protein sequence ID" value="AIS52849.1"/>
    <property type="molecule type" value="Genomic_DNA"/>
</dbReference>
<dbReference type="GO" id="GO:0051301">
    <property type="term" value="P:cell division"/>
    <property type="evidence" value="ECO:0007669"/>
    <property type="project" value="UniProtKB-UniRule"/>
</dbReference>
<dbReference type="OrthoDB" id="401278at2"/>
<dbReference type="Gene3D" id="3.10.28.10">
    <property type="entry name" value="Homing endonucleases"/>
    <property type="match status" value="1"/>
</dbReference>
<dbReference type="Pfam" id="PF14527">
    <property type="entry name" value="LAGLIDADG_WhiA"/>
    <property type="match status" value="1"/>
</dbReference>
<keyword evidence="1 4" id="KW-0132">Cell division</keyword>
<evidence type="ECO:0000259" key="6">
    <source>
        <dbReference type="Pfam" id="PF10298"/>
    </source>
</evidence>
<dbReference type="Pfam" id="PF10298">
    <property type="entry name" value="WhiA_N"/>
    <property type="match status" value="1"/>
</dbReference>
<evidence type="ECO:0000256" key="2">
    <source>
        <dbReference type="ARBA" id="ARBA00023125"/>
    </source>
</evidence>
<dbReference type="InterPro" id="IPR039518">
    <property type="entry name" value="WhiA_LAGLIDADG_dom"/>
</dbReference>
<dbReference type="GO" id="GO:0043937">
    <property type="term" value="P:regulation of sporulation"/>
    <property type="evidence" value="ECO:0007669"/>
    <property type="project" value="InterPro"/>
</dbReference>
<dbReference type="STRING" id="2325.TKV_c16950"/>
<evidence type="ECO:0000259" key="5">
    <source>
        <dbReference type="Pfam" id="PF02650"/>
    </source>
</evidence>
<name>A0A097ASR0_THEKI</name>
<dbReference type="Proteomes" id="UP000029669">
    <property type="component" value="Chromosome"/>
</dbReference>
<organism evidence="8 9">
    <name type="scientific">Thermoanaerobacter kivui</name>
    <name type="common">Acetogenium kivui</name>
    <dbReference type="NCBI Taxonomy" id="2325"/>
    <lineage>
        <taxon>Bacteria</taxon>
        <taxon>Bacillati</taxon>
        <taxon>Bacillota</taxon>
        <taxon>Clostridia</taxon>
        <taxon>Thermoanaerobacterales</taxon>
        <taxon>Thermoanaerobacteraceae</taxon>
        <taxon>Thermoanaerobacter</taxon>
    </lineage>
</organism>
<proteinExistence type="inferred from homology"/>
<dbReference type="AlphaFoldDB" id="A0A097ASR0"/>
<sequence length="318" mass="36124">MSFSSATKDELARIYPEDEESKIAELAALIRMIGTISIYGNMKMSLSLTTENASVARLVFKLIKDLFGITPETMVRRSRYLKKNLSYLIFIPNRENAEMILNRVGILNYENGHVKLSYGIDKKIVKSIKAKKAYLRGAFLGGGSISDPEKAYHMEFITHNVEHGKDLSKLINSFHLNSKVIARKNNYVVYLKEGEQIVDVLNIIGAHSSLLNLENIRVYKEMRNNVNRIVNCETANLTKTINASLRQVESINYIKDSVGLDYLPPSLKEIAELRINYPDLSLKELGQMLVPPVGKSGVNHRLRKIEEISKKLKERRVQ</sequence>
<dbReference type="InterPro" id="IPR027434">
    <property type="entry name" value="Homing_endonucl"/>
</dbReference>
<evidence type="ECO:0000256" key="1">
    <source>
        <dbReference type="ARBA" id="ARBA00022618"/>
    </source>
</evidence>
<dbReference type="InterPro" id="IPR003802">
    <property type="entry name" value="Sporulation_regulator_WhiA"/>
</dbReference>
<accession>A0A097ASR0</accession>
<dbReference type="eggNOG" id="COG1481">
    <property type="taxonomic scope" value="Bacteria"/>
</dbReference>
<reference evidence="9" key="1">
    <citation type="journal article" date="2015" name="Genome Announc.">
        <title>Whole-Genome Sequences of 80 Environmental and Clinical Isolates of Burkholderia pseudomallei.</title>
        <authorList>
            <person name="Johnson S.L."/>
            <person name="Baker A.L."/>
            <person name="Chain P.S."/>
            <person name="Currie B.J."/>
            <person name="Daligault H.E."/>
            <person name="Davenport K.W."/>
            <person name="Davis C.B."/>
            <person name="Inglis T.J."/>
            <person name="Kaestli M."/>
            <person name="Koren S."/>
            <person name="Mayo M."/>
            <person name="Merritt A.J."/>
            <person name="Price E.P."/>
            <person name="Sarovich D.S."/>
            <person name="Warner J."/>
            <person name="Rosovitz M.J."/>
        </authorList>
    </citation>
    <scope>NUCLEOTIDE SEQUENCE [LARGE SCALE GENOMIC DNA]</scope>
    <source>
        <strain evidence="9">DSM 2030</strain>
    </source>
</reference>
<dbReference type="SUPFAM" id="SSF55608">
    <property type="entry name" value="Homing endonucleases"/>
    <property type="match status" value="1"/>
</dbReference>
<dbReference type="InterPro" id="IPR018478">
    <property type="entry name" value="Sporu_reg_WhiA_N_dom"/>
</dbReference>
<keyword evidence="2 4" id="KW-0238">DNA-binding</keyword>
<dbReference type="GO" id="GO:0003677">
    <property type="term" value="F:DNA binding"/>
    <property type="evidence" value="ECO:0007669"/>
    <property type="project" value="UniProtKB-UniRule"/>
</dbReference>
<comment type="similarity">
    <text evidence="4">Belongs to the WhiA family.</text>
</comment>
<feature type="domain" description="Sporulation transcription regulator WhiA N-terminal" evidence="6">
    <location>
        <begin position="20"/>
        <end position="107"/>
    </location>
</feature>
<dbReference type="KEGG" id="tki:TKV_c16950"/>
<dbReference type="HAMAP" id="MF_01420">
    <property type="entry name" value="HTH_type_WhiA"/>
    <property type="match status" value="1"/>
</dbReference>
<dbReference type="Pfam" id="PF02650">
    <property type="entry name" value="HTH_WhiA"/>
    <property type="match status" value="1"/>
</dbReference>